<dbReference type="EMBL" id="VSSQ01005710">
    <property type="protein sequence ID" value="MPM30148.1"/>
    <property type="molecule type" value="Genomic_DNA"/>
</dbReference>
<protein>
    <recommendedName>
        <fullName evidence="3">DUF2383 domain-containing protein</fullName>
    </recommendedName>
</protein>
<accession>A0A644YQ81</accession>
<feature type="region of interest" description="Disordered" evidence="1">
    <location>
        <begin position="46"/>
        <end position="68"/>
    </location>
</feature>
<evidence type="ECO:0000313" key="2">
    <source>
        <dbReference type="EMBL" id="MPM30148.1"/>
    </source>
</evidence>
<reference evidence="2" key="1">
    <citation type="submission" date="2019-08" db="EMBL/GenBank/DDBJ databases">
        <authorList>
            <person name="Kucharzyk K."/>
            <person name="Murdoch R.W."/>
            <person name="Higgins S."/>
            <person name="Loffler F."/>
        </authorList>
    </citation>
    <scope>NUCLEOTIDE SEQUENCE</scope>
</reference>
<proteinExistence type="predicted"/>
<evidence type="ECO:0000256" key="1">
    <source>
        <dbReference type="SAM" id="MobiDB-lite"/>
    </source>
</evidence>
<dbReference type="AlphaFoldDB" id="A0A644YQ81"/>
<feature type="compositionally biased region" description="Polar residues" evidence="1">
    <location>
        <begin position="54"/>
        <end position="63"/>
    </location>
</feature>
<sequence>MAHTDTVELLRECDAGTKMAVASIAEVLDKVHDAKLKNLLTESKEQHEKLGNAAHSQLKTLGSNEKDPSRIAKSMSWMKTNWKLGMNDTDGTVADLMTDGCNMGVKSLNKYLNQYGGADNTAKGICKELIFAEDHLRMDLREYL</sequence>
<comment type="caution">
    <text evidence="2">The sequence shown here is derived from an EMBL/GenBank/DDBJ whole genome shotgun (WGS) entry which is preliminary data.</text>
</comment>
<evidence type="ECO:0008006" key="3">
    <source>
        <dbReference type="Google" id="ProtNLM"/>
    </source>
</evidence>
<dbReference type="Gene3D" id="1.20.1260.10">
    <property type="match status" value="1"/>
</dbReference>
<organism evidence="2">
    <name type="scientific">bioreactor metagenome</name>
    <dbReference type="NCBI Taxonomy" id="1076179"/>
    <lineage>
        <taxon>unclassified sequences</taxon>
        <taxon>metagenomes</taxon>
        <taxon>ecological metagenomes</taxon>
    </lineage>
</organism>
<dbReference type="InterPro" id="IPR012347">
    <property type="entry name" value="Ferritin-like"/>
</dbReference>
<name>A0A644YQ81_9ZZZZ</name>
<gene>
    <name evidence="2" type="ORF">SDC9_76693</name>
</gene>